<protein>
    <submittedName>
        <fullName evidence="5">Organic hydroperoxide resistance transcriptional regulator</fullName>
    </submittedName>
</protein>
<dbReference type="SUPFAM" id="SSF46785">
    <property type="entry name" value="Winged helix' DNA-binding domain"/>
    <property type="match status" value="1"/>
</dbReference>
<dbReference type="RefSeq" id="WP_106064481.1">
    <property type="nucleotide sequence ID" value="NZ_PVXO01000066.1"/>
</dbReference>
<organism evidence="5 6">
    <name type="scientific">Clostridium liquoris</name>
    <dbReference type="NCBI Taxonomy" id="1289519"/>
    <lineage>
        <taxon>Bacteria</taxon>
        <taxon>Bacillati</taxon>
        <taxon>Bacillota</taxon>
        <taxon>Clostridia</taxon>
        <taxon>Eubacteriales</taxon>
        <taxon>Clostridiaceae</taxon>
        <taxon>Clostridium</taxon>
    </lineage>
</organism>
<dbReference type="PRINTS" id="PR00598">
    <property type="entry name" value="HTHMARR"/>
</dbReference>
<dbReference type="SMART" id="SM00347">
    <property type="entry name" value="HTH_MARR"/>
    <property type="match status" value="1"/>
</dbReference>
<evidence type="ECO:0000259" key="4">
    <source>
        <dbReference type="PROSITE" id="PS50995"/>
    </source>
</evidence>
<dbReference type="InterPro" id="IPR036388">
    <property type="entry name" value="WH-like_DNA-bd_sf"/>
</dbReference>
<sequence length="143" mass="16638">MFDLDTCVAFITNNAAKKLSECFNERLSKLGITRVQWIALYFMGKYENISQGELGKKMDIKASSVARLIDRMERDGYVIRKRDPKDRRMTNLILTKDGKELRLKLLPEGEKMRKLASRGLTEEEIETFKKVLKKMTKNVSNEE</sequence>
<dbReference type="Gene3D" id="1.10.10.10">
    <property type="entry name" value="Winged helix-like DNA-binding domain superfamily/Winged helix DNA-binding domain"/>
    <property type="match status" value="1"/>
</dbReference>
<accession>A0A2T0B0Y3</accession>
<dbReference type="GO" id="GO:0003677">
    <property type="term" value="F:DNA binding"/>
    <property type="evidence" value="ECO:0007669"/>
    <property type="project" value="UniProtKB-KW"/>
</dbReference>
<evidence type="ECO:0000313" key="6">
    <source>
        <dbReference type="Proteomes" id="UP000239706"/>
    </source>
</evidence>
<dbReference type="InterPro" id="IPR023187">
    <property type="entry name" value="Tscrpt_reg_MarR-type_CS"/>
</dbReference>
<dbReference type="PANTHER" id="PTHR42756:SF1">
    <property type="entry name" value="TRANSCRIPTIONAL REPRESSOR OF EMRAB OPERON"/>
    <property type="match status" value="1"/>
</dbReference>
<dbReference type="PANTHER" id="PTHR42756">
    <property type="entry name" value="TRANSCRIPTIONAL REGULATOR, MARR"/>
    <property type="match status" value="1"/>
</dbReference>
<proteinExistence type="predicted"/>
<keyword evidence="1" id="KW-0805">Transcription regulation</keyword>
<keyword evidence="2" id="KW-0238">DNA-binding</keyword>
<comment type="caution">
    <text evidence="5">The sequence shown here is derived from an EMBL/GenBank/DDBJ whole genome shotgun (WGS) entry which is preliminary data.</text>
</comment>
<reference evidence="5 6" key="1">
    <citation type="submission" date="2018-03" db="EMBL/GenBank/DDBJ databases">
        <title>Genome sequence of Clostridium liquoris DSM 100320.</title>
        <authorList>
            <person name="Poehlein A."/>
            <person name="Daniel R."/>
        </authorList>
    </citation>
    <scope>NUCLEOTIDE SEQUENCE [LARGE SCALE GENOMIC DNA]</scope>
    <source>
        <strain evidence="5 6">DSM 100320</strain>
    </source>
</reference>
<dbReference type="PROSITE" id="PS01117">
    <property type="entry name" value="HTH_MARR_1"/>
    <property type="match status" value="1"/>
</dbReference>
<dbReference type="Proteomes" id="UP000239706">
    <property type="component" value="Unassembled WGS sequence"/>
</dbReference>
<evidence type="ECO:0000256" key="3">
    <source>
        <dbReference type="ARBA" id="ARBA00023163"/>
    </source>
</evidence>
<gene>
    <name evidence="5" type="primary">ohrR</name>
    <name evidence="5" type="ORF">CLLI_24400</name>
</gene>
<keyword evidence="3" id="KW-0804">Transcription</keyword>
<keyword evidence="6" id="KW-1185">Reference proteome</keyword>
<dbReference type="OrthoDB" id="2288024at2"/>
<evidence type="ECO:0000313" key="5">
    <source>
        <dbReference type="EMBL" id="PRR77270.1"/>
    </source>
</evidence>
<dbReference type="Pfam" id="PF12802">
    <property type="entry name" value="MarR_2"/>
    <property type="match status" value="1"/>
</dbReference>
<dbReference type="GO" id="GO:0003700">
    <property type="term" value="F:DNA-binding transcription factor activity"/>
    <property type="evidence" value="ECO:0007669"/>
    <property type="project" value="InterPro"/>
</dbReference>
<feature type="domain" description="HTH marR-type" evidence="4">
    <location>
        <begin position="5"/>
        <end position="137"/>
    </location>
</feature>
<dbReference type="InterPro" id="IPR000835">
    <property type="entry name" value="HTH_MarR-typ"/>
</dbReference>
<dbReference type="AlphaFoldDB" id="A0A2T0B0Y3"/>
<dbReference type="InterPro" id="IPR036390">
    <property type="entry name" value="WH_DNA-bd_sf"/>
</dbReference>
<dbReference type="PROSITE" id="PS50995">
    <property type="entry name" value="HTH_MARR_2"/>
    <property type="match status" value="1"/>
</dbReference>
<name>A0A2T0B0Y3_9CLOT</name>
<dbReference type="EMBL" id="PVXO01000066">
    <property type="protein sequence ID" value="PRR77270.1"/>
    <property type="molecule type" value="Genomic_DNA"/>
</dbReference>
<evidence type="ECO:0000256" key="1">
    <source>
        <dbReference type="ARBA" id="ARBA00023015"/>
    </source>
</evidence>
<evidence type="ECO:0000256" key="2">
    <source>
        <dbReference type="ARBA" id="ARBA00023125"/>
    </source>
</evidence>